<evidence type="ECO:0000256" key="1">
    <source>
        <dbReference type="SAM" id="MobiDB-lite"/>
    </source>
</evidence>
<accession>A0A2P2JXX8</accession>
<feature type="compositionally biased region" description="Basic and acidic residues" evidence="1">
    <location>
        <begin position="25"/>
        <end position="35"/>
    </location>
</feature>
<dbReference type="EMBL" id="GGEC01017840">
    <property type="protein sequence ID" value="MBW98323.1"/>
    <property type="molecule type" value="Transcribed_RNA"/>
</dbReference>
<organism evidence="2">
    <name type="scientific">Rhizophora mucronata</name>
    <name type="common">Asiatic mangrove</name>
    <dbReference type="NCBI Taxonomy" id="61149"/>
    <lineage>
        <taxon>Eukaryota</taxon>
        <taxon>Viridiplantae</taxon>
        <taxon>Streptophyta</taxon>
        <taxon>Embryophyta</taxon>
        <taxon>Tracheophyta</taxon>
        <taxon>Spermatophyta</taxon>
        <taxon>Magnoliopsida</taxon>
        <taxon>eudicotyledons</taxon>
        <taxon>Gunneridae</taxon>
        <taxon>Pentapetalae</taxon>
        <taxon>rosids</taxon>
        <taxon>fabids</taxon>
        <taxon>Malpighiales</taxon>
        <taxon>Rhizophoraceae</taxon>
        <taxon>Rhizophora</taxon>
    </lineage>
</organism>
<dbReference type="AlphaFoldDB" id="A0A2P2JXX8"/>
<sequence>MNHRAEQTSSISRYPSEQNGSECGDQPKQDKETKRGCSPSIVIADEEDHQRIELNSMPFLSTIS</sequence>
<name>A0A2P2JXX8_RHIMU</name>
<evidence type="ECO:0000313" key="2">
    <source>
        <dbReference type="EMBL" id="MBW98323.1"/>
    </source>
</evidence>
<feature type="compositionally biased region" description="Polar residues" evidence="1">
    <location>
        <begin position="7"/>
        <end position="21"/>
    </location>
</feature>
<reference evidence="2" key="1">
    <citation type="submission" date="2018-02" db="EMBL/GenBank/DDBJ databases">
        <title>Rhizophora mucronata_Transcriptome.</title>
        <authorList>
            <person name="Meera S.P."/>
            <person name="Sreeshan A."/>
            <person name="Augustine A."/>
        </authorList>
    </citation>
    <scope>NUCLEOTIDE SEQUENCE</scope>
    <source>
        <tissue evidence="2">Leaf</tissue>
    </source>
</reference>
<protein>
    <submittedName>
        <fullName evidence="2">Uncharacterized protein</fullName>
    </submittedName>
</protein>
<feature type="region of interest" description="Disordered" evidence="1">
    <location>
        <begin position="1"/>
        <end position="44"/>
    </location>
</feature>
<proteinExistence type="predicted"/>